<gene>
    <name evidence="7" type="ORF">ODALV1_LOCUS15103</name>
</gene>
<name>A0ABP1QYE7_9HEXA</name>
<keyword evidence="4" id="KW-1135">Mitochondrion nucleoid</keyword>
<evidence type="ECO:0000256" key="1">
    <source>
        <dbReference type="ARBA" id="ARBA00004436"/>
    </source>
</evidence>
<dbReference type="PANTHER" id="PTHR34260">
    <property type="entry name" value="UBIQUINOL-CYTOCHROME-C REDUCTASE COMPLEX ASSEMBLY FACTOR 2"/>
    <property type="match status" value="1"/>
</dbReference>
<dbReference type="Pfam" id="PF20180">
    <property type="entry name" value="UQCC2_CBP6"/>
    <property type="match status" value="1"/>
</dbReference>
<evidence type="ECO:0000313" key="8">
    <source>
        <dbReference type="Proteomes" id="UP001642540"/>
    </source>
</evidence>
<keyword evidence="3" id="KW-0496">Mitochondrion</keyword>
<comment type="caution">
    <text evidence="7">The sequence shown here is derived from an EMBL/GenBank/DDBJ whole genome shotgun (WGS) entry which is preliminary data.</text>
</comment>
<dbReference type="PANTHER" id="PTHR34260:SF1">
    <property type="entry name" value="UBIQUINOL-CYTOCHROME-C REDUCTASE COMPLEX ASSEMBLY FACTOR 2"/>
    <property type="match status" value="1"/>
</dbReference>
<evidence type="ECO:0000313" key="7">
    <source>
        <dbReference type="EMBL" id="CAL8111509.1"/>
    </source>
</evidence>
<evidence type="ECO:0000256" key="2">
    <source>
        <dbReference type="ARBA" id="ARBA00022946"/>
    </source>
</evidence>
<organism evidence="7 8">
    <name type="scientific">Orchesella dallaii</name>
    <dbReference type="NCBI Taxonomy" id="48710"/>
    <lineage>
        <taxon>Eukaryota</taxon>
        <taxon>Metazoa</taxon>
        <taxon>Ecdysozoa</taxon>
        <taxon>Arthropoda</taxon>
        <taxon>Hexapoda</taxon>
        <taxon>Collembola</taxon>
        <taxon>Entomobryomorpha</taxon>
        <taxon>Entomobryoidea</taxon>
        <taxon>Orchesellidae</taxon>
        <taxon>Orchesellinae</taxon>
        <taxon>Orchesella</taxon>
    </lineage>
</organism>
<dbReference type="EMBL" id="CAXLJM020000046">
    <property type="protein sequence ID" value="CAL8111509.1"/>
    <property type="molecule type" value="Genomic_DNA"/>
</dbReference>
<reference evidence="7 8" key="1">
    <citation type="submission" date="2024-08" db="EMBL/GenBank/DDBJ databases">
        <authorList>
            <person name="Cucini C."/>
            <person name="Frati F."/>
        </authorList>
    </citation>
    <scope>NUCLEOTIDE SEQUENCE [LARGE SCALE GENOMIC DNA]</scope>
</reference>
<dbReference type="InterPro" id="IPR037698">
    <property type="entry name" value="UQCC2"/>
</dbReference>
<accession>A0ABP1QYE7</accession>
<comment type="subcellular location">
    <subcellularLocation>
        <location evidence="1">Mitochondrion matrix</location>
        <location evidence="1">Mitochondrion nucleoid</location>
    </subcellularLocation>
</comment>
<evidence type="ECO:0000256" key="3">
    <source>
        <dbReference type="ARBA" id="ARBA00023128"/>
    </source>
</evidence>
<sequence>MSSVVYRNFLRLLEKWPADPTKKGRDLGEYIRNGIAVAFRGGSDEPRNAAKCQDICNRLNNIAGNRYKDAFYVSETSSASGLSQFDCHCIISNESLKLLEDESKKGITSRVKQLISSEKK</sequence>
<proteinExistence type="predicted"/>
<evidence type="ECO:0000256" key="6">
    <source>
        <dbReference type="ARBA" id="ARBA00032983"/>
    </source>
</evidence>
<keyword evidence="8" id="KW-1185">Reference proteome</keyword>
<evidence type="ECO:0000256" key="5">
    <source>
        <dbReference type="ARBA" id="ARBA00031206"/>
    </source>
</evidence>
<evidence type="ECO:0000256" key="4">
    <source>
        <dbReference type="ARBA" id="ARBA00023271"/>
    </source>
</evidence>
<protein>
    <recommendedName>
        <fullName evidence="6">Mitochondrial nucleoid factor 1</fullName>
    </recommendedName>
    <alternativeName>
        <fullName evidence="5">Mitochondrial protein M19</fullName>
    </alternativeName>
</protein>
<keyword evidence="2" id="KW-0809">Transit peptide</keyword>
<dbReference type="Proteomes" id="UP001642540">
    <property type="component" value="Unassembled WGS sequence"/>
</dbReference>